<dbReference type="PANTHER" id="PTHR11675">
    <property type="entry name" value="N-ACETYLGALACTOSAMINYLTRANSFERASE"/>
    <property type="match status" value="1"/>
</dbReference>
<keyword evidence="1" id="KW-1015">Disulfide bond</keyword>
<dbReference type="EMBL" id="JBJKFK010007346">
    <property type="protein sequence ID" value="KAL3307438.1"/>
    <property type="molecule type" value="Genomic_DNA"/>
</dbReference>
<evidence type="ECO:0000313" key="2">
    <source>
        <dbReference type="EMBL" id="KAL3307438.1"/>
    </source>
</evidence>
<dbReference type="AlphaFoldDB" id="A0ABD2PK73"/>
<protein>
    <submittedName>
        <fullName evidence="2">UDP-N-acetyl-alpha-D-galactosamine polypeptide N-acetylgalactosaminyltransferase</fullName>
    </submittedName>
</protein>
<reference evidence="2 3" key="1">
    <citation type="submission" date="2024-11" db="EMBL/GenBank/DDBJ databases">
        <title>Adaptive evolution of stress response genes in parasites aligns with host niche diversity.</title>
        <authorList>
            <person name="Hahn C."/>
            <person name="Resl P."/>
        </authorList>
    </citation>
    <scope>NUCLEOTIDE SEQUENCE [LARGE SCALE GENOMIC DNA]</scope>
    <source>
        <strain evidence="2">EGGRZ-B1_66</strain>
        <tissue evidence="2">Body</tissue>
    </source>
</reference>
<evidence type="ECO:0000256" key="1">
    <source>
        <dbReference type="ARBA" id="ARBA00023157"/>
    </source>
</evidence>
<dbReference type="PANTHER" id="PTHR11675:SF126">
    <property type="entry name" value="RICIN B LECTIN DOMAIN-CONTAINING PROTEIN"/>
    <property type="match status" value="1"/>
</dbReference>
<dbReference type="Proteomes" id="UP001626550">
    <property type="component" value="Unassembled WGS sequence"/>
</dbReference>
<evidence type="ECO:0000313" key="3">
    <source>
        <dbReference type="Proteomes" id="UP001626550"/>
    </source>
</evidence>
<name>A0ABD2PK73_9PLAT</name>
<proteinExistence type="predicted"/>
<dbReference type="InterPro" id="IPR029044">
    <property type="entry name" value="Nucleotide-diphossugar_trans"/>
</dbReference>
<feature type="non-terminal residue" evidence="2">
    <location>
        <position position="1"/>
    </location>
</feature>
<keyword evidence="3" id="KW-1185">Reference proteome</keyword>
<accession>A0ABD2PK73</accession>
<dbReference type="Gene3D" id="3.90.550.10">
    <property type="entry name" value="Spore Coat Polysaccharide Biosynthesis Protein SpsA, Chain A"/>
    <property type="match status" value="1"/>
</dbReference>
<comment type="caution">
    <text evidence="2">The sequence shown here is derived from an EMBL/GenBank/DDBJ whole genome shotgun (WGS) entry which is preliminary data.</text>
</comment>
<gene>
    <name evidence="2" type="primary">GLY-5_5</name>
    <name evidence="2" type="ORF">Ciccas_014046</name>
</gene>
<sequence>TWMCHGRLMLHPCSQVGHIMRNKRPYTWDSEHKDPVLWNHARVAETLLGEYKSFFFHKYPKADFGDVSDRKAILEKLKCHNFTWYLRYINPEQFDPAKAKMTGRVCSVKKDSEQLFHLDQKSNFKPVSR</sequence>
<organism evidence="2 3">
    <name type="scientific">Cichlidogyrus casuarinus</name>
    <dbReference type="NCBI Taxonomy" id="1844966"/>
    <lineage>
        <taxon>Eukaryota</taxon>
        <taxon>Metazoa</taxon>
        <taxon>Spiralia</taxon>
        <taxon>Lophotrochozoa</taxon>
        <taxon>Platyhelminthes</taxon>
        <taxon>Monogenea</taxon>
        <taxon>Monopisthocotylea</taxon>
        <taxon>Dactylogyridea</taxon>
        <taxon>Ancyrocephalidae</taxon>
        <taxon>Cichlidogyrus</taxon>
    </lineage>
</organism>